<protein>
    <submittedName>
        <fullName evidence="3">Uncharacterized protein</fullName>
    </submittedName>
</protein>
<feature type="region of interest" description="Disordered" evidence="2">
    <location>
        <begin position="126"/>
        <end position="154"/>
    </location>
</feature>
<sequence>MAVSPFQKIQGHPVHSPPPRVLPTTPDAVTHLPELSPVHHSSDLGFKGDGFVPNDGMPQWRRLPTSDQQSPKQRPSPLVRHMGPPDVPHQHIVRRLPSASRDLGLPLKGASLNPVYVSRGRIDGKQVNRPAISGPPPDQSASVLRPASQNSNISRRRMTPVRLSLPFQGDEMVDLEKFGSAWNNYLQNHARRSESLAHRISELEKLIADQKKTTHEYADRLKQQSSTISTLEDRVSELSDQNTILTRTNTEVRDELEQNDARRKEMQAKVKSYRAKLNEAIVEQQELYKRCKTLCDGAVDSIRKAKEESKSKQQAALEQFETGMNKATAARDAMRSLLEEELRVSQAYCEKVGEENTSLKEQVSHLTDELKEEKGKTQRLAEKIEHEQATQDRLQCLESKSNEILAQLQEASSLIPFDEATCTVISSKLDALLEHATTTATNIPSIPEMRKGLVDLFSMLENTSTRLQEDVSTVLSGQDSMRSTSLSLEATIRDQLSLVNDLIKSQDERLLTKLSEKHDICEELSVRLAEKDGELQLASTRVNEAASVAAEKSRLIQELDSKIKALEAVSDEKCKLNQENASLIKQLCNKEATTAELQLQLECALAQNESKSLELQNCLQEISEHMKANKGDSNDVSAMWEKMTLELESEKLKLRDTERAIQKYEGQKLTLERDLNEITAEKSKLSKELADMMASRDDENATLERTRKSLADAEQRIVNLKGRLKKSEFGKRDIREMLNRWAGSADGLGEIQGDILALDLDALRTVVRGMVAAHQESTAARNCLVALIDKPPSPSAHLEIPTRDSIIVATENPSGATNLQTEGNGLISRREFGTSDLLMQSSRDDAGLVENGIMSPEVEAANEPVRRIVVRSPFDETAGIAPPSVEQERIFRRQTPRPLSILKPAQGTQENNAMTPATTRGRKERITASSKPRGRSMPPLRSRNRKIESCVADKEGDSQMDDLMSGIRLGLSLQQGQGGATKLKRTTTPVPEGERPAKLQKTSRGIFGTLELEVGDLKSSYFPMRPQSRPGLADGIASNGPSMVPITKAKPMPRYSAGKITRQPSAKGRSRNITKTYSKKPQETETTVGK</sequence>
<dbReference type="Proteomes" id="UP000028545">
    <property type="component" value="Unassembled WGS sequence"/>
</dbReference>
<name>A0A084FWL2_PSEDA</name>
<comment type="caution">
    <text evidence="3">The sequence shown here is derived from an EMBL/GenBank/DDBJ whole genome shotgun (WGS) entry which is preliminary data.</text>
</comment>
<dbReference type="VEuPathDB" id="FungiDB:SAPIO_CDS9340"/>
<feature type="compositionally biased region" description="Polar residues" evidence="2">
    <location>
        <begin position="906"/>
        <end position="918"/>
    </location>
</feature>
<feature type="coiled-coil region" evidence="1">
    <location>
        <begin position="647"/>
        <end position="723"/>
    </location>
</feature>
<dbReference type="RefSeq" id="XP_016639273.1">
    <property type="nucleotide sequence ID" value="XM_016790763.1"/>
</dbReference>
<accession>A0A084FWL2</accession>
<keyword evidence="1" id="KW-0175">Coiled coil</keyword>
<feature type="region of interest" description="Disordered" evidence="2">
    <location>
        <begin position="1034"/>
        <end position="1090"/>
    </location>
</feature>
<reference evidence="3 4" key="1">
    <citation type="journal article" date="2014" name="Genome Announc.">
        <title>Draft genome sequence of the pathogenic fungus Scedosporium apiospermum.</title>
        <authorList>
            <person name="Vandeputte P."/>
            <person name="Ghamrawi S."/>
            <person name="Rechenmann M."/>
            <person name="Iltis A."/>
            <person name="Giraud S."/>
            <person name="Fleury M."/>
            <person name="Thornton C."/>
            <person name="Delhaes L."/>
            <person name="Meyer W."/>
            <person name="Papon N."/>
            <person name="Bouchara J.P."/>
        </authorList>
    </citation>
    <scope>NUCLEOTIDE SEQUENCE [LARGE SCALE GENOMIC DNA]</scope>
    <source>
        <strain evidence="3 4">IHEM 14462</strain>
    </source>
</reference>
<organism evidence="3 4">
    <name type="scientific">Pseudallescheria apiosperma</name>
    <name type="common">Scedosporium apiospermum</name>
    <dbReference type="NCBI Taxonomy" id="563466"/>
    <lineage>
        <taxon>Eukaryota</taxon>
        <taxon>Fungi</taxon>
        <taxon>Dikarya</taxon>
        <taxon>Ascomycota</taxon>
        <taxon>Pezizomycotina</taxon>
        <taxon>Sordariomycetes</taxon>
        <taxon>Hypocreomycetidae</taxon>
        <taxon>Microascales</taxon>
        <taxon>Microascaceae</taxon>
        <taxon>Scedosporium</taxon>
    </lineage>
</organism>
<evidence type="ECO:0000256" key="1">
    <source>
        <dbReference type="SAM" id="Coils"/>
    </source>
</evidence>
<evidence type="ECO:0000313" key="3">
    <source>
        <dbReference type="EMBL" id="KEZ39474.1"/>
    </source>
</evidence>
<evidence type="ECO:0000313" key="4">
    <source>
        <dbReference type="Proteomes" id="UP000028545"/>
    </source>
</evidence>
<dbReference type="GeneID" id="27728412"/>
<feature type="region of interest" description="Disordered" evidence="2">
    <location>
        <begin position="906"/>
        <end position="943"/>
    </location>
</feature>
<dbReference type="OrthoDB" id="4848543at2759"/>
<dbReference type="OMA" id="TRSKKHW"/>
<dbReference type="EMBL" id="JOWA01000143">
    <property type="protein sequence ID" value="KEZ39474.1"/>
    <property type="molecule type" value="Genomic_DNA"/>
</dbReference>
<feature type="coiled-coil region" evidence="1">
    <location>
        <begin position="186"/>
        <end position="283"/>
    </location>
</feature>
<keyword evidence="4" id="KW-1185">Reference proteome</keyword>
<dbReference type="HOGENOM" id="CLU_284720_0_0_1"/>
<gene>
    <name evidence="3" type="ORF">SAPIO_CDS9340</name>
</gene>
<dbReference type="AlphaFoldDB" id="A0A084FWL2"/>
<feature type="region of interest" description="Disordered" evidence="2">
    <location>
        <begin position="974"/>
        <end position="996"/>
    </location>
</feature>
<feature type="coiled-coil region" evidence="1">
    <location>
        <begin position="349"/>
        <end position="414"/>
    </location>
</feature>
<evidence type="ECO:0000256" key="2">
    <source>
        <dbReference type="SAM" id="MobiDB-lite"/>
    </source>
</evidence>
<feature type="compositionally biased region" description="Polar residues" evidence="2">
    <location>
        <begin position="139"/>
        <end position="153"/>
    </location>
</feature>
<dbReference type="KEGG" id="sapo:SAPIO_CDS9340"/>
<feature type="region of interest" description="Disordered" evidence="2">
    <location>
        <begin position="1"/>
        <end position="85"/>
    </location>
</feature>
<proteinExistence type="predicted"/>